<evidence type="ECO:0000313" key="2">
    <source>
        <dbReference type="Proteomes" id="UP000440041"/>
    </source>
</evidence>
<protein>
    <submittedName>
        <fullName evidence="1">Uncharacterized protein</fullName>
    </submittedName>
</protein>
<sequence>MKTDDSDLTGLEAVKAIAEQWRRDALVSVSNPGCLTGKDLTQILTYAQTCDRFAALCEKELESGLHKYAMHLAELHHTYTYQGTHDTDFGRARAARAYALKEALEYLETSFPGSTDGILLDEYADDGTHLLKPVEKGDPYAY</sequence>
<dbReference type="EMBL" id="WBSO01000029">
    <property type="protein sequence ID" value="KAB8291520.1"/>
    <property type="molecule type" value="Genomic_DNA"/>
</dbReference>
<dbReference type="AlphaFoldDB" id="A0A6A2VG19"/>
<comment type="caution">
    <text evidence="1">The sequence shown here is derived from an EMBL/GenBank/DDBJ whole genome shotgun (WGS) entry which is preliminary data.</text>
</comment>
<keyword evidence="2" id="KW-1185">Reference proteome</keyword>
<gene>
    <name evidence="1" type="ORF">DSM100238_1837</name>
</gene>
<dbReference type="RefSeq" id="WP_152356343.1">
    <property type="nucleotide sequence ID" value="NZ_JBHLXF010000001.1"/>
</dbReference>
<accession>A0A6A2VG19</accession>
<name>A0A6A2VG19_9BIFI</name>
<proteinExistence type="predicted"/>
<evidence type="ECO:0000313" key="1">
    <source>
        <dbReference type="EMBL" id="KAB8291520.1"/>
    </source>
</evidence>
<reference evidence="1 2" key="1">
    <citation type="submission" date="2019-09" db="EMBL/GenBank/DDBJ databases">
        <title>Characterization of the phylogenetic diversity of two novel species belonging to the genus Bifidobacterium: Bifidobacterium cebidarum sp. nov. and Bifidobacterium leontopitheci sp. nov.</title>
        <authorList>
            <person name="Lugli G.A."/>
            <person name="Duranti S."/>
            <person name="Milani C."/>
            <person name="Turroni F."/>
            <person name="Ventura M."/>
        </authorList>
    </citation>
    <scope>NUCLEOTIDE SEQUENCE [LARGE SCALE GENOMIC DNA]</scope>
    <source>
        <strain evidence="1 2">DSM 100238</strain>
    </source>
</reference>
<organism evidence="1 2">
    <name type="scientific">Bifidobacterium apri</name>
    <dbReference type="NCBI Taxonomy" id="1769423"/>
    <lineage>
        <taxon>Bacteria</taxon>
        <taxon>Bacillati</taxon>
        <taxon>Actinomycetota</taxon>
        <taxon>Actinomycetes</taxon>
        <taxon>Bifidobacteriales</taxon>
        <taxon>Bifidobacteriaceae</taxon>
        <taxon>Bifidobacterium</taxon>
    </lineage>
</organism>
<dbReference type="Proteomes" id="UP000440041">
    <property type="component" value="Unassembled WGS sequence"/>
</dbReference>